<accession>A0A8H3GSR0</accession>
<reference evidence="2" key="1">
    <citation type="submission" date="2021-01" db="EMBL/GenBank/DDBJ databases">
        <authorList>
            <person name="Kaushik A."/>
        </authorList>
    </citation>
    <scope>NUCLEOTIDE SEQUENCE</scope>
    <source>
        <strain evidence="2">AG6-10EEA</strain>
    </source>
</reference>
<dbReference type="InterPro" id="IPR015943">
    <property type="entry name" value="WD40/YVTN_repeat-like_dom_sf"/>
</dbReference>
<comment type="caution">
    <text evidence="2">The sequence shown here is derived from an EMBL/GenBank/DDBJ whole genome shotgun (WGS) entry which is preliminary data.</text>
</comment>
<evidence type="ECO:0000313" key="2">
    <source>
        <dbReference type="EMBL" id="CAE6464235.1"/>
    </source>
</evidence>
<dbReference type="Gene3D" id="2.130.10.10">
    <property type="entry name" value="YVTN repeat-like/Quinoprotein amine dehydrogenase"/>
    <property type="match status" value="1"/>
</dbReference>
<dbReference type="Proteomes" id="UP000663853">
    <property type="component" value="Unassembled WGS sequence"/>
</dbReference>
<sequence length="465" mass="50231">MPIDIFMVVLKHLDARDLAVLSRVCCLLHKLVTGTGWETYILSRPRPSVSLSQHLDAILPLRKARYIHLIDRAWASRASVIRPLAFNHYAIRDASPYLVATPSMLIIAVANALHIYSFLNGGTDVRWRGCVELHRGGVHDDITSLGAMSNSGLGRGESVVVTLANGKVLRVQVSSNGEPLTATVTAHYAHPATHITSLSTSQWGSKASLALTTTLNGLASLYSTRSPWIEPTRVEILTFTAPSNQRQARIWCSLIAQSDSLAITGSTQLSLHPILPSGLGAHGTVLAGPAKSSACYALAHPPGGSRDLVLSGWHDGTVRMYDLRTGSIELTMLDPWSDSAVYCVGAGGGSGAHVVAGYSHHGMIAIFDIRSPTNGYTVYPPSSSLSPPRPRNGLTQVTSLHVEGARIFGTTPHLPFVLDFNPDVTRNTYPFIKERPDRMTHDGKSFSRAMGYNHPTGYPELVELI</sequence>
<gene>
    <name evidence="2" type="ORF">RDB_LOCUS65492</name>
</gene>
<evidence type="ECO:0000313" key="3">
    <source>
        <dbReference type="Proteomes" id="UP000663853"/>
    </source>
</evidence>
<dbReference type="CDD" id="cd09917">
    <property type="entry name" value="F-box_SF"/>
    <property type="match status" value="1"/>
</dbReference>
<dbReference type="Pfam" id="PF00646">
    <property type="entry name" value="F-box"/>
    <property type="match status" value="1"/>
</dbReference>
<proteinExistence type="predicted"/>
<dbReference type="SUPFAM" id="SSF81383">
    <property type="entry name" value="F-box domain"/>
    <property type="match status" value="1"/>
</dbReference>
<name>A0A8H3GSR0_9AGAM</name>
<dbReference type="SMART" id="SM00256">
    <property type="entry name" value="FBOX"/>
    <property type="match status" value="1"/>
</dbReference>
<dbReference type="PROSITE" id="PS50181">
    <property type="entry name" value="FBOX"/>
    <property type="match status" value="1"/>
</dbReference>
<dbReference type="InterPro" id="IPR036322">
    <property type="entry name" value="WD40_repeat_dom_sf"/>
</dbReference>
<dbReference type="AlphaFoldDB" id="A0A8H3GSR0"/>
<feature type="domain" description="F-box" evidence="1">
    <location>
        <begin position="1"/>
        <end position="40"/>
    </location>
</feature>
<dbReference type="SUPFAM" id="SSF50978">
    <property type="entry name" value="WD40 repeat-like"/>
    <property type="match status" value="1"/>
</dbReference>
<protein>
    <recommendedName>
        <fullName evidence="1">F-box domain-containing protein</fullName>
    </recommendedName>
</protein>
<evidence type="ECO:0000259" key="1">
    <source>
        <dbReference type="PROSITE" id="PS50181"/>
    </source>
</evidence>
<organism evidence="2 3">
    <name type="scientific">Rhizoctonia solani</name>
    <dbReference type="NCBI Taxonomy" id="456999"/>
    <lineage>
        <taxon>Eukaryota</taxon>
        <taxon>Fungi</taxon>
        <taxon>Dikarya</taxon>
        <taxon>Basidiomycota</taxon>
        <taxon>Agaricomycotina</taxon>
        <taxon>Agaricomycetes</taxon>
        <taxon>Cantharellales</taxon>
        <taxon>Ceratobasidiaceae</taxon>
        <taxon>Rhizoctonia</taxon>
    </lineage>
</organism>
<dbReference type="InterPro" id="IPR036047">
    <property type="entry name" value="F-box-like_dom_sf"/>
</dbReference>
<dbReference type="EMBL" id="CAJMXA010001564">
    <property type="protein sequence ID" value="CAE6464235.1"/>
    <property type="molecule type" value="Genomic_DNA"/>
</dbReference>
<dbReference type="InterPro" id="IPR001810">
    <property type="entry name" value="F-box_dom"/>
</dbReference>